<dbReference type="Proteomes" id="UP001201812">
    <property type="component" value="Unassembled WGS sequence"/>
</dbReference>
<reference evidence="1" key="1">
    <citation type="submission" date="2022-01" db="EMBL/GenBank/DDBJ databases">
        <title>Genome Sequence Resource for Two Populations of Ditylenchus destructor, the Migratory Endoparasitic Phytonematode.</title>
        <authorList>
            <person name="Zhang H."/>
            <person name="Lin R."/>
            <person name="Xie B."/>
        </authorList>
    </citation>
    <scope>NUCLEOTIDE SEQUENCE</scope>
    <source>
        <strain evidence="1">BazhouSP</strain>
    </source>
</reference>
<keyword evidence="2" id="KW-1185">Reference proteome</keyword>
<accession>A0AAD4MWS1</accession>
<evidence type="ECO:0000313" key="2">
    <source>
        <dbReference type="Proteomes" id="UP001201812"/>
    </source>
</evidence>
<dbReference type="AlphaFoldDB" id="A0AAD4MWS1"/>
<protein>
    <submittedName>
        <fullName evidence="1">Uncharacterized protein</fullName>
    </submittedName>
</protein>
<proteinExistence type="predicted"/>
<gene>
    <name evidence="1" type="ORF">DdX_12309</name>
</gene>
<evidence type="ECO:0000313" key="1">
    <source>
        <dbReference type="EMBL" id="KAI1707753.1"/>
    </source>
</evidence>
<dbReference type="EMBL" id="JAKKPZ010000039">
    <property type="protein sequence ID" value="KAI1707753.1"/>
    <property type="molecule type" value="Genomic_DNA"/>
</dbReference>
<organism evidence="1 2">
    <name type="scientific">Ditylenchus destructor</name>
    <dbReference type="NCBI Taxonomy" id="166010"/>
    <lineage>
        <taxon>Eukaryota</taxon>
        <taxon>Metazoa</taxon>
        <taxon>Ecdysozoa</taxon>
        <taxon>Nematoda</taxon>
        <taxon>Chromadorea</taxon>
        <taxon>Rhabditida</taxon>
        <taxon>Tylenchina</taxon>
        <taxon>Tylenchomorpha</taxon>
        <taxon>Sphaerularioidea</taxon>
        <taxon>Anguinidae</taxon>
        <taxon>Anguininae</taxon>
        <taxon>Ditylenchus</taxon>
    </lineage>
</organism>
<name>A0AAD4MWS1_9BILA</name>
<sequence length="164" mass="19231">MPTVFAPWGRNPGEPTNPENELARWRSIINDIIQMVYKFQNTFPINDNLKVRFRPFNPSKDKYYEKLAEFLHTNGQVAPRRRTVVHAGEKIIKKLDDIYDNAEDFYADLKRARGHSNTVSAFKSTLHALMGMKTSLEETLESIKMSGHRHRHRDANIDEFDRWN</sequence>
<comment type="caution">
    <text evidence="1">The sequence shown here is derived from an EMBL/GenBank/DDBJ whole genome shotgun (WGS) entry which is preliminary data.</text>
</comment>